<dbReference type="Gene3D" id="3.40.50.620">
    <property type="entry name" value="HUPs"/>
    <property type="match status" value="1"/>
</dbReference>
<comment type="catalytic activity">
    <reaction evidence="2">
        <text>cytidine(34) in elongator tRNA(Met) + acetate + ATP = N(4)-acetylcytidine(34) in elongator tRNA(Met) + AMP + diphosphate</text>
        <dbReference type="Rhea" id="RHEA:58144"/>
        <dbReference type="Rhea" id="RHEA-COMP:10693"/>
        <dbReference type="Rhea" id="RHEA-COMP:10694"/>
        <dbReference type="ChEBI" id="CHEBI:30089"/>
        <dbReference type="ChEBI" id="CHEBI:30616"/>
        <dbReference type="ChEBI" id="CHEBI:33019"/>
        <dbReference type="ChEBI" id="CHEBI:74900"/>
        <dbReference type="ChEBI" id="CHEBI:82748"/>
        <dbReference type="ChEBI" id="CHEBI:456215"/>
    </reaction>
</comment>
<feature type="binding site" evidence="2">
    <location>
        <position position="183"/>
    </location>
    <ligand>
        <name>ATP</name>
        <dbReference type="ChEBI" id="CHEBI:30616"/>
    </ligand>
</feature>
<keyword evidence="2" id="KW-0694">RNA-binding</keyword>
<comment type="caution">
    <text evidence="2">Lacks conserved residue(s) required for the propagation of feature annotation.</text>
</comment>
<feature type="binding site" evidence="2">
    <location>
        <begin position="7"/>
        <end position="20"/>
    </location>
    <ligand>
        <name>ATP</name>
        <dbReference type="ChEBI" id="CHEBI:30616"/>
    </ligand>
</feature>
<dbReference type="HAMAP" id="MF_01539">
    <property type="entry name" value="TmcAL"/>
    <property type="match status" value="1"/>
</dbReference>
<keyword evidence="2" id="KW-0820">tRNA-binding</keyword>
<accession>A0ABT4BUM0</accession>
<comment type="similarity">
    <text evidence="2">Belongs to the TmcAL family.</text>
</comment>
<organism evidence="3 4">
    <name type="scientific">Caproiciproducens galactitolivorans</name>
    <dbReference type="NCBI Taxonomy" id="642589"/>
    <lineage>
        <taxon>Bacteria</taxon>
        <taxon>Bacillati</taxon>
        <taxon>Bacillota</taxon>
        <taxon>Clostridia</taxon>
        <taxon>Eubacteriales</taxon>
        <taxon>Acutalibacteraceae</taxon>
        <taxon>Caproiciproducens</taxon>
    </lineage>
</organism>
<dbReference type="EC" id="6.3.4.-" evidence="2"/>
<dbReference type="PANTHER" id="PTHR37825:SF1">
    <property type="entry name" value="TRNA(MET) CYTIDINE ACETATE LIGASE"/>
    <property type="match status" value="1"/>
</dbReference>
<name>A0ABT4BUM0_9FIRM</name>
<gene>
    <name evidence="2" type="primary">tmcAL</name>
    <name evidence="3" type="ORF">OUY18_09970</name>
</gene>
<keyword evidence="1 2" id="KW-0819">tRNA processing</keyword>
<comment type="subcellular location">
    <subcellularLocation>
        <location evidence="2">Cytoplasm</location>
    </subcellularLocation>
</comment>
<dbReference type="EMBL" id="JAPOHA010000009">
    <property type="protein sequence ID" value="MCY1714579.1"/>
    <property type="molecule type" value="Genomic_DNA"/>
</dbReference>
<dbReference type="InterPro" id="IPR014729">
    <property type="entry name" value="Rossmann-like_a/b/a_fold"/>
</dbReference>
<evidence type="ECO:0000313" key="4">
    <source>
        <dbReference type="Proteomes" id="UP001082703"/>
    </source>
</evidence>
<comment type="function">
    <text evidence="2">Catalyzes the formation of N(4)-acetylcytidine (ac(4)C) at the wobble position of elongator tRNA(Met), using acetate and ATP as substrates. First activates an acetate ion to form acetyladenylate (Ac-AMP) and then transfers the acetyl group to tRNA to form ac(4)C34.</text>
</comment>
<dbReference type="PANTHER" id="PTHR37825">
    <property type="entry name" value="TRNA(MET) CYTIDINE ACETATE LIGASE"/>
    <property type="match status" value="1"/>
</dbReference>
<comment type="caution">
    <text evidence="3">The sequence shown here is derived from an EMBL/GenBank/DDBJ whole genome shotgun (WGS) entry which is preliminary data.</text>
</comment>
<keyword evidence="4" id="KW-1185">Reference proteome</keyword>
<dbReference type="Proteomes" id="UP001082703">
    <property type="component" value="Unassembled WGS sequence"/>
</dbReference>
<proteinExistence type="inferred from homology"/>
<dbReference type="SUPFAM" id="SSF52374">
    <property type="entry name" value="Nucleotidylyl transferase"/>
    <property type="match status" value="1"/>
</dbReference>
<sequence length="396" mass="43007">MLVSGIVSEFNPFHRGHASLISRTRMEGATHVVAVMSGNFVQRGEPAILSKWARTRQALANGADLVIELPLPWALSGAETFAFGGVSLLDALSVDMLSFGSECGRIDELRKAAQALSSFRFHHAVRNEMKSGATFARARQNAVSQIDGEASRLLREPNNILAIEYLKALNRLQSKAVPFTIQRLGAAHDAQAAVDEIASASQIRMCMHAGEDFAKWMPNSAAEIALREIEAGSAPVSIAAAERAVLAKLRSMNREEFAALPDISEGLENRVYEASRKACSLDELYSLIKSKRYTHARIRRIVLSAFLGLDSSMNKGIPPYLRVLGFNKRGTEILHLLKPSAKLPVVTNTSDILSLDNDGKSMIELESRATDLYSLCSPKAAPCGSDRTTGILSISS</sequence>
<protein>
    <recommendedName>
        <fullName evidence="2">tRNA(Met) cytidine acetate ligase</fullName>
        <ecNumber evidence="2">6.3.4.-</ecNumber>
    </recommendedName>
</protein>
<keyword evidence="2" id="KW-0067">ATP-binding</keyword>
<reference evidence="3 4" key="1">
    <citation type="submission" date="2022-11" db="EMBL/GenBank/DDBJ databases">
        <authorList>
            <person name="Caiyu Z."/>
        </authorList>
    </citation>
    <scope>NUCLEOTIDE SEQUENCE [LARGE SCALE GENOMIC DNA]</scope>
    <source>
        <strain evidence="3 4">YR-4</strain>
    </source>
</reference>
<evidence type="ECO:0000313" key="3">
    <source>
        <dbReference type="EMBL" id="MCY1714579.1"/>
    </source>
</evidence>
<dbReference type="Pfam" id="PF05636">
    <property type="entry name" value="HIGH_NTase1"/>
    <property type="match status" value="1"/>
</dbReference>
<keyword evidence="2" id="KW-0963">Cytoplasm</keyword>
<feature type="binding site" evidence="2">
    <location>
        <position position="100"/>
    </location>
    <ligand>
        <name>ATP</name>
        <dbReference type="ChEBI" id="CHEBI:30616"/>
    </ligand>
</feature>
<evidence type="ECO:0000256" key="1">
    <source>
        <dbReference type="ARBA" id="ARBA00022694"/>
    </source>
</evidence>
<keyword evidence="2" id="KW-0436">Ligase</keyword>
<feature type="binding site" evidence="2">
    <location>
        <position position="158"/>
    </location>
    <ligand>
        <name>ATP</name>
        <dbReference type="ChEBI" id="CHEBI:30616"/>
    </ligand>
</feature>
<dbReference type="InterPro" id="IPR008513">
    <property type="entry name" value="tRNA(Met)_cyd_acetate_ligase"/>
</dbReference>
<evidence type="ECO:0000256" key="2">
    <source>
        <dbReference type="HAMAP-Rule" id="MF_01539"/>
    </source>
</evidence>
<keyword evidence="2" id="KW-0547">Nucleotide-binding</keyword>
<dbReference type="RefSeq" id="WP_268058635.1">
    <property type="nucleotide sequence ID" value="NZ_JAPOHA010000009.1"/>
</dbReference>